<name>A0A7X0NG93_9GAMM</name>
<accession>A0A7X0NG93</accession>
<dbReference type="Proteomes" id="UP000537141">
    <property type="component" value="Unassembled WGS sequence"/>
</dbReference>
<reference evidence="2 3" key="1">
    <citation type="submission" date="2020-08" db="EMBL/GenBank/DDBJ databases">
        <title>Genomic Encyclopedia of Type Strains, Phase IV (KMG-IV): sequencing the most valuable type-strain genomes for metagenomic binning, comparative biology and taxonomic classification.</title>
        <authorList>
            <person name="Goeker M."/>
        </authorList>
    </citation>
    <scope>NUCLEOTIDE SEQUENCE [LARGE SCALE GENOMIC DNA]</scope>
    <source>
        <strain evidence="2 3">DSM 26287</strain>
    </source>
</reference>
<protein>
    <recommendedName>
        <fullName evidence="4">Structural protein P5</fullName>
    </recommendedName>
</protein>
<evidence type="ECO:0000313" key="3">
    <source>
        <dbReference type="Proteomes" id="UP000537141"/>
    </source>
</evidence>
<gene>
    <name evidence="2" type="ORF">HNQ55_001354</name>
</gene>
<evidence type="ECO:0000313" key="2">
    <source>
        <dbReference type="EMBL" id="MBB6542854.1"/>
    </source>
</evidence>
<evidence type="ECO:0000256" key="1">
    <source>
        <dbReference type="SAM" id="MobiDB-lite"/>
    </source>
</evidence>
<dbReference type="RefSeq" id="WP_246454912.1">
    <property type="nucleotide sequence ID" value="NZ_AP027362.1"/>
</dbReference>
<dbReference type="EMBL" id="JACHHU010000008">
    <property type="protein sequence ID" value="MBB6542854.1"/>
    <property type="molecule type" value="Genomic_DNA"/>
</dbReference>
<sequence>MKRTNDLPRGIRNNNPLNIRKTSDNWQGATGDDGEFVIFESPVKGIRAASRILRNYSDNHGLNTVFGIIMRWAPPSENDSTGYIDSVSAKIGLGRNEVLRSYDYPDLIKAMIYHENGQQPYSESVINSGFKEGFYT</sequence>
<proteinExistence type="predicted"/>
<evidence type="ECO:0008006" key="4">
    <source>
        <dbReference type="Google" id="ProtNLM"/>
    </source>
</evidence>
<keyword evidence="3" id="KW-1185">Reference proteome</keyword>
<organism evidence="2 3">
    <name type="scientific">Thalassotalea piscium</name>
    <dbReference type="NCBI Taxonomy" id="1230533"/>
    <lineage>
        <taxon>Bacteria</taxon>
        <taxon>Pseudomonadati</taxon>
        <taxon>Pseudomonadota</taxon>
        <taxon>Gammaproteobacteria</taxon>
        <taxon>Alteromonadales</taxon>
        <taxon>Colwelliaceae</taxon>
        <taxon>Thalassotalea</taxon>
    </lineage>
</organism>
<comment type="caution">
    <text evidence="2">The sequence shown here is derived from an EMBL/GenBank/DDBJ whole genome shotgun (WGS) entry which is preliminary data.</text>
</comment>
<dbReference type="AlphaFoldDB" id="A0A7X0NG93"/>
<feature type="region of interest" description="Disordered" evidence="1">
    <location>
        <begin position="1"/>
        <end position="25"/>
    </location>
</feature>